<gene>
    <name evidence="1" type="ORF">ILUMI_10093</name>
</gene>
<accession>A0A8K0D4J5</accession>
<comment type="caution">
    <text evidence="1">The sequence shown here is derived from an EMBL/GenBank/DDBJ whole genome shotgun (WGS) entry which is preliminary data.</text>
</comment>
<reference evidence="1" key="1">
    <citation type="submission" date="2019-08" db="EMBL/GenBank/DDBJ databases">
        <title>The genome of the North American firefly Photinus pyralis.</title>
        <authorList>
            <consortium name="Photinus pyralis genome working group"/>
            <person name="Fallon T.R."/>
            <person name="Sander Lower S.E."/>
            <person name="Weng J.-K."/>
        </authorList>
    </citation>
    <scope>NUCLEOTIDE SEQUENCE</scope>
    <source>
        <strain evidence="1">TRF0915ILg1</strain>
        <tissue evidence="1">Whole body</tissue>
    </source>
</reference>
<sequence>MSTITKPLRFQTMVNFIPTDILYYNFENDHAVIARQISGYPVCGKIFIAKDNKMADTAAAGRRTFTYKPVRGNETFLRIAEIFTANLNIDKPLFFSLLLMDYEAPTVMDLLDILGNISDTL</sequence>
<name>A0A8K0D4J5_IGNLU</name>
<organism evidence="1 2">
    <name type="scientific">Ignelater luminosus</name>
    <name type="common">Cucubano</name>
    <name type="synonym">Pyrophorus luminosus</name>
    <dbReference type="NCBI Taxonomy" id="2038154"/>
    <lineage>
        <taxon>Eukaryota</taxon>
        <taxon>Metazoa</taxon>
        <taxon>Ecdysozoa</taxon>
        <taxon>Arthropoda</taxon>
        <taxon>Hexapoda</taxon>
        <taxon>Insecta</taxon>
        <taxon>Pterygota</taxon>
        <taxon>Neoptera</taxon>
        <taxon>Endopterygota</taxon>
        <taxon>Coleoptera</taxon>
        <taxon>Polyphaga</taxon>
        <taxon>Elateriformia</taxon>
        <taxon>Elateroidea</taxon>
        <taxon>Elateridae</taxon>
        <taxon>Agrypninae</taxon>
        <taxon>Pyrophorini</taxon>
        <taxon>Ignelater</taxon>
    </lineage>
</organism>
<dbReference type="AlphaFoldDB" id="A0A8K0D4J5"/>
<evidence type="ECO:0000313" key="1">
    <source>
        <dbReference type="EMBL" id="KAF2896077.1"/>
    </source>
</evidence>
<evidence type="ECO:0000313" key="2">
    <source>
        <dbReference type="Proteomes" id="UP000801492"/>
    </source>
</evidence>
<dbReference type="Proteomes" id="UP000801492">
    <property type="component" value="Unassembled WGS sequence"/>
</dbReference>
<keyword evidence="2" id="KW-1185">Reference proteome</keyword>
<dbReference type="EMBL" id="VTPC01005395">
    <property type="protein sequence ID" value="KAF2896077.1"/>
    <property type="molecule type" value="Genomic_DNA"/>
</dbReference>
<protein>
    <submittedName>
        <fullName evidence="1">Uncharacterized protein</fullName>
    </submittedName>
</protein>
<proteinExistence type="predicted"/>